<dbReference type="PANTHER" id="PTHR11955">
    <property type="entry name" value="FATTY ACID BINDING PROTEIN"/>
    <property type="match status" value="1"/>
</dbReference>
<dbReference type="CDD" id="cd00742">
    <property type="entry name" value="FABP"/>
    <property type="match status" value="1"/>
</dbReference>
<gene>
    <name evidence="2" type="ORF">FGIG_10130</name>
</gene>
<dbReference type="Gene3D" id="2.40.128.20">
    <property type="match status" value="1"/>
</dbReference>
<name>A0A504Z0R2_FASGI</name>
<dbReference type="AlphaFoldDB" id="A0A504Z0R2"/>
<dbReference type="STRING" id="46835.A0A504Z0R2"/>
<dbReference type="EMBL" id="SUNJ01004888">
    <property type="protein sequence ID" value="TPP64087.1"/>
    <property type="molecule type" value="Genomic_DNA"/>
</dbReference>
<evidence type="ECO:0000313" key="3">
    <source>
        <dbReference type="Proteomes" id="UP000316759"/>
    </source>
</evidence>
<comment type="caution">
    <text evidence="2">The sequence shown here is derived from an EMBL/GenBank/DDBJ whole genome shotgun (WGS) entry which is preliminary data.</text>
</comment>
<dbReference type="Pfam" id="PF14651">
    <property type="entry name" value="Lipocalin_7"/>
    <property type="match status" value="1"/>
</dbReference>
<accession>A0A504Z0R2</accession>
<sequence>MLGGLTVSPDRHDLESKLTDSLVLQVQPIDLSSSEEVNHFLTMADFVGSWKLEHSENMDGVLKTLGVPSDMVDKVQGEKPEFTFELEGNKMTIKVVSSLKTKITTFTFGEEFKEETLDNRTVMTTVTKDSENKITQVQRCPEHTTHIVREVTGDKMVITITVGDVKAVNTLRKM</sequence>
<dbReference type="InterPro" id="IPR000463">
    <property type="entry name" value="Fatty_acid-bd"/>
</dbReference>
<comment type="similarity">
    <text evidence="1">Belongs to the calycin superfamily. Fatty-acid binding protein (FABP) family.</text>
</comment>
<dbReference type="SUPFAM" id="SSF50814">
    <property type="entry name" value="Lipocalins"/>
    <property type="match status" value="1"/>
</dbReference>
<keyword evidence="3" id="KW-1185">Reference proteome</keyword>
<organism evidence="2 3">
    <name type="scientific">Fasciola gigantica</name>
    <name type="common">Giant liver fluke</name>
    <dbReference type="NCBI Taxonomy" id="46835"/>
    <lineage>
        <taxon>Eukaryota</taxon>
        <taxon>Metazoa</taxon>
        <taxon>Spiralia</taxon>
        <taxon>Lophotrochozoa</taxon>
        <taxon>Platyhelminthes</taxon>
        <taxon>Trematoda</taxon>
        <taxon>Digenea</taxon>
        <taxon>Plagiorchiida</taxon>
        <taxon>Echinostomata</taxon>
        <taxon>Echinostomatoidea</taxon>
        <taxon>Fasciolidae</taxon>
        <taxon>Fasciola</taxon>
    </lineage>
</organism>
<protein>
    <submittedName>
        <fullName evidence="2">Fatty acid binding protein a</fullName>
    </submittedName>
</protein>
<dbReference type="PRINTS" id="PR00178">
    <property type="entry name" value="FATTYACIDBP"/>
</dbReference>
<evidence type="ECO:0000256" key="1">
    <source>
        <dbReference type="ARBA" id="ARBA00008390"/>
    </source>
</evidence>
<reference evidence="2 3" key="1">
    <citation type="submission" date="2019-04" db="EMBL/GenBank/DDBJ databases">
        <title>Annotation for the trematode Fasciola gigantica.</title>
        <authorList>
            <person name="Choi Y.-J."/>
        </authorList>
    </citation>
    <scope>NUCLEOTIDE SEQUENCE [LARGE SCALE GENOMIC DNA]</scope>
    <source>
        <strain evidence="2">Uganda_cow_1</strain>
    </source>
</reference>
<evidence type="ECO:0000313" key="2">
    <source>
        <dbReference type="EMBL" id="TPP64087.1"/>
    </source>
</evidence>
<dbReference type="InterPro" id="IPR012674">
    <property type="entry name" value="Calycin"/>
</dbReference>
<proteinExistence type="inferred from homology"/>
<dbReference type="Proteomes" id="UP000316759">
    <property type="component" value="Unassembled WGS sequence"/>
</dbReference>
<dbReference type="OrthoDB" id="412780at2759"/>
<dbReference type="GO" id="GO:0008289">
    <property type="term" value="F:lipid binding"/>
    <property type="evidence" value="ECO:0007669"/>
    <property type="project" value="UniProtKB-KW"/>
</dbReference>
<dbReference type="InterPro" id="IPR031259">
    <property type="entry name" value="ILBP"/>
</dbReference>